<evidence type="ECO:0000313" key="2">
    <source>
        <dbReference type="Proteomes" id="UP000008370"/>
    </source>
</evidence>
<dbReference type="RefSeq" id="XP_007400000.1">
    <property type="nucleotide sequence ID" value="XM_007399938.1"/>
</dbReference>
<accession>K5VX55</accession>
<gene>
    <name evidence="1" type="ORF">PHACADRAFT_32337</name>
</gene>
<dbReference type="KEGG" id="pco:PHACADRAFT_32337"/>
<sequence length="119" mass="13683">MEHELTYRPSTGTIAAMFVHTSNLHPVIHLVMQLEPAMRVPELTQLTNEALYGQPCYKLIAYGCAPSVYSIVNNAHEDMYVTLGKYKTIASEHIHQKERMVTHVKYMKGKWERGLESYD</sequence>
<dbReference type="EMBL" id="JH930477">
    <property type="protein sequence ID" value="EKM51365.1"/>
    <property type="molecule type" value="Genomic_DNA"/>
</dbReference>
<keyword evidence="2" id="KW-1185">Reference proteome</keyword>
<name>K5VX55_PHACS</name>
<protein>
    <submittedName>
        <fullName evidence="1">Uncharacterized protein</fullName>
    </submittedName>
</protein>
<dbReference type="InParanoid" id="K5VX55"/>
<organism evidence="1 2">
    <name type="scientific">Phanerochaete carnosa (strain HHB-10118-sp)</name>
    <name type="common">White-rot fungus</name>
    <name type="synonym">Peniophora carnosa</name>
    <dbReference type="NCBI Taxonomy" id="650164"/>
    <lineage>
        <taxon>Eukaryota</taxon>
        <taxon>Fungi</taxon>
        <taxon>Dikarya</taxon>
        <taxon>Basidiomycota</taxon>
        <taxon>Agaricomycotina</taxon>
        <taxon>Agaricomycetes</taxon>
        <taxon>Polyporales</taxon>
        <taxon>Phanerochaetaceae</taxon>
        <taxon>Phanerochaete</taxon>
    </lineage>
</organism>
<evidence type="ECO:0000313" key="1">
    <source>
        <dbReference type="EMBL" id="EKM51365.1"/>
    </source>
</evidence>
<dbReference type="Proteomes" id="UP000008370">
    <property type="component" value="Unassembled WGS sequence"/>
</dbReference>
<proteinExistence type="predicted"/>
<dbReference type="GeneID" id="18919730"/>
<dbReference type="HOGENOM" id="CLU_2062306_0_0_1"/>
<dbReference type="AlphaFoldDB" id="K5VX55"/>
<reference evidence="1 2" key="1">
    <citation type="journal article" date="2012" name="BMC Genomics">
        <title>Comparative genomics of the white-rot fungi, Phanerochaete carnosa and P. chrysosporium, to elucidate the genetic basis of the distinct wood types they colonize.</title>
        <authorList>
            <person name="Suzuki H."/>
            <person name="MacDonald J."/>
            <person name="Syed K."/>
            <person name="Salamov A."/>
            <person name="Hori C."/>
            <person name="Aerts A."/>
            <person name="Henrissat B."/>
            <person name="Wiebenga A."/>
            <person name="vanKuyk P.A."/>
            <person name="Barry K."/>
            <person name="Lindquist E."/>
            <person name="LaButti K."/>
            <person name="Lapidus A."/>
            <person name="Lucas S."/>
            <person name="Coutinho P."/>
            <person name="Gong Y."/>
            <person name="Samejima M."/>
            <person name="Mahadevan R."/>
            <person name="Abou-Zaid M."/>
            <person name="de Vries R.P."/>
            <person name="Igarashi K."/>
            <person name="Yadav J.S."/>
            <person name="Grigoriev I.V."/>
            <person name="Master E.R."/>
        </authorList>
    </citation>
    <scope>NUCLEOTIDE SEQUENCE [LARGE SCALE GENOMIC DNA]</scope>
    <source>
        <strain evidence="1 2">HHB-10118-sp</strain>
    </source>
</reference>